<name>A0A1Y0B2X4_9LAMI</name>
<feature type="transmembrane region" description="Helical" evidence="1">
    <location>
        <begin position="15"/>
        <end position="38"/>
    </location>
</feature>
<gene>
    <name evidence="2" type="ORF">AEK19_MT1550</name>
</gene>
<protein>
    <submittedName>
        <fullName evidence="2">Uncharacterized protein</fullName>
    </submittedName>
</protein>
<keyword evidence="1" id="KW-1133">Transmembrane helix</keyword>
<evidence type="ECO:0000256" key="1">
    <source>
        <dbReference type="SAM" id="Phobius"/>
    </source>
</evidence>
<organism evidence="2">
    <name type="scientific">Utricularia reniformis</name>
    <dbReference type="NCBI Taxonomy" id="192314"/>
    <lineage>
        <taxon>Eukaryota</taxon>
        <taxon>Viridiplantae</taxon>
        <taxon>Streptophyta</taxon>
        <taxon>Embryophyta</taxon>
        <taxon>Tracheophyta</taxon>
        <taxon>Spermatophyta</taxon>
        <taxon>Magnoliopsida</taxon>
        <taxon>eudicotyledons</taxon>
        <taxon>Gunneridae</taxon>
        <taxon>Pentapetalae</taxon>
        <taxon>asterids</taxon>
        <taxon>lamiids</taxon>
        <taxon>Lamiales</taxon>
        <taxon>Lentibulariaceae</taxon>
        <taxon>Utricularia</taxon>
    </lineage>
</organism>
<keyword evidence="1" id="KW-0812">Transmembrane</keyword>
<sequence length="58" mass="6865">MLRKYSLSHWQLMPINIPLGLLLLQIVFINILFSPVLLSRDWKKAGSNEFERIERRAV</sequence>
<geneLocation type="mitochondrion" evidence="2"/>
<proteinExistence type="predicted"/>
<evidence type="ECO:0000313" key="2">
    <source>
        <dbReference type="EMBL" id="ART31737.1"/>
    </source>
</evidence>
<keyword evidence="2" id="KW-0496">Mitochondrion</keyword>
<dbReference type="EMBL" id="KY774314">
    <property type="protein sequence ID" value="ART31737.1"/>
    <property type="molecule type" value="Genomic_DNA"/>
</dbReference>
<keyword evidence="1" id="KW-0472">Membrane</keyword>
<dbReference type="AlphaFoldDB" id="A0A1Y0B2X4"/>
<accession>A0A1Y0B2X4</accession>
<reference evidence="2" key="1">
    <citation type="submission" date="2017-03" db="EMBL/GenBank/DDBJ databases">
        <title>The mitochondrial genome of the carnivorous plant Utricularia reniformis (Lentibulariaceae): structure, comparative analysis and evolutionary landmarks.</title>
        <authorList>
            <person name="Silva S.R."/>
            <person name="Alvarenga D.O."/>
            <person name="Michael T.P."/>
            <person name="Miranda V.F.O."/>
            <person name="Varani A.M."/>
        </authorList>
    </citation>
    <scope>NUCLEOTIDE SEQUENCE</scope>
</reference>